<dbReference type="Gene3D" id="3.20.20.190">
    <property type="entry name" value="Phosphatidylinositol (PI) phosphodiesterase"/>
    <property type="match status" value="1"/>
</dbReference>
<dbReference type="Pfam" id="PF03009">
    <property type="entry name" value="GDPD"/>
    <property type="match status" value="1"/>
</dbReference>
<accession>A0ABY7YR93</accession>
<evidence type="ECO:0000313" key="2">
    <source>
        <dbReference type="EMBL" id="WDR03405.1"/>
    </source>
</evidence>
<evidence type="ECO:0000313" key="3">
    <source>
        <dbReference type="Proteomes" id="UP001220530"/>
    </source>
</evidence>
<evidence type="ECO:0000259" key="1">
    <source>
        <dbReference type="PROSITE" id="PS51704"/>
    </source>
</evidence>
<dbReference type="PANTHER" id="PTHR46211:SF1">
    <property type="entry name" value="GLYCEROPHOSPHODIESTER PHOSPHODIESTERASE, CYTOPLASMIC"/>
    <property type="match status" value="1"/>
</dbReference>
<dbReference type="EMBL" id="CP118246">
    <property type="protein sequence ID" value="WDR03405.1"/>
    <property type="molecule type" value="Genomic_DNA"/>
</dbReference>
<dbReference type="InterPro" id="IPR030395">
    <property type="entry name" value="GP_PDE_dom"/>
</dbReference>
<gene>
    <name evidence="2" type="ORF">PSQ19_04600</name>
</gene>
<feature type="domain" description="GP-PDE" evidence="1">
    <location>
        <begin position="8"/>
        <end position="245"/>
    </location>
</feature>
<name>A0ABY7YR93_9HYPH</name>
<dbReference type="PANTHER" id="PTHR46211">
    <property type="entry name" value="GLYCEROPHOSPHORYL DIESTER PHOSPHODIESTERASE"/>
    <property type="match status" value="1"/>
</dbReference>
<organism evidence="2 3">
    <name type="scientific">Devosia algicola</name>
    <dbReference type="NCBI Taxonomy" id="3026418"/>
    <lineage>
        <taxon>Bacteria</taxon>
        <taxon>Pseudomonadati</taxon>
        <taxon>Pseudomonadota</taxon>
        <taxon>Alphaproteobacteria</taxon>
        <taxon>Hyphomicrobiales</taxon>
        <taxon>Devosiaceae</taxon>
        <taxon>Devosia</taxon>
    </lineage>
</organism>
<proteinExistence type="predicted"/>
<dbReference type="PROSITE" id="PS51704">
    <property type="entry name" value="GP_PDE"/>
    <property type="match status" value="1"/>
</dbReference>
<dbReference type="RefSeq" id="WP_282219799.1">
    <property type="nucleotide sequence ID" value="NZ_CP118246.1"/>
</dbReference>
<sequence length="245" mass="27697">MTDEALFPRPIAHRGLHDRANGIIENTAAAFEAAIAENYSIECDLQLTSDGEPVVFHDDALERLLGLDGLVADIDLATLCATPLLDSRDQDCPLRLADFLDLIQGRTLLQIELKRQRDSDATHLLARTAAELIKSYEGPVTIESFDPELITLIQRFGFNGPRGIITFDYAESGATQSMSEEQRYQLRHLLHWHQTQFDFISCEKSALMLPAIKFWREPWQTGDLLDRPQRCRSAGRARLVRSDSF</sequence>
<dbReference type="Proteomes" id="UP001220530">
    <property type="component" value="Chromosome"/>
</dbReference>
<keyword evidence="3" id="KW-1185">Reference proteome</keyword>
<reference evidence="2 3" key="1">
    <citation type="submission" date="2023-02" db="EMBL/GenBank/DDBJ databases">
        <title>Devosia algicola sp. nov., isolated from the phycosphere of marine algae.</title>
        <authorList>
            <person name="Kim J.M."/>
            <person name="Lee J.K."/>
            <person name="Choi B.J."/>
            <person name="Bayburt H."/>
            <person name="Jeon C.O."/>
        </authorList>
    </citation>
    <scope>NUCLEOTIDE SEQUENCE [LARGE SCALE GENOMIC DNA]</scope>
    <source>
        <strain evidence="2 3">G20-9</strain>
    </source>
</reference>
<protein>
    <submittedName>
        <fullName evidence="2">Glycerophosphodiester phosphodiesterase family protein</fullName>
    </submittedName>
</protein>
<dbReference type="SUPFAM" id="SSF51695">
    <property type="entry name" value="PLC-like phosphodiesterases"/>
    <property type="match status" value="1"/>
</dbReference>
<dbReference type="InterPro" id="IPR017946">
    <property type="entry name" value="PLC-like_Pdiesterase_TIM-brl"/>
</dbReference>